<comment type="caution">
    <text evidence="1">The sequence shown here is derived from an EMBL/GenBank/DDBJ whole genome shotgun (WGS) entry which is preliminary data.</text>
</comment>
<protein>
    <submittedName>
        <fullName evidence="1">Uncharacterized protein</fullName>
    </submittedName>
</protein>
<evidence type="ECO:0000313" key="2">
    <source>
        <dbReference type="Proteomes" id="UP000551327"/>
    </source>
</evidence>
<name>A0A7X1FXL4_9SPHN</name>
<sequence>MTHPTTAMEAWQAAAFAYGGLSIDGEGADAAAAVLEAWASERERELREALAERDNYLAQMGGCGDGHCIIVKPVGMHTNGGCRCATHAFTMGKFAFANNRFADRARTLLAEERGE</sequence>
<organism evidence="1 2">
    <name type="scientific">Novosphingobium piscinae</name>
    <dbReference type="NCBI Taxonomy" id="1507448"/>
    <lineage>
        <taxon>Bacteria</taxon>
        <taxon>Pseudomonadati</taxon>
        <taxon>Pseudomonadota</taxon>
        <taxon>Alphaproteobacteria</taxon>
        <taxon>Sphingomonadales</taxon>
        <taxon>Sphingomonadaceae</taxon>
        <taxon>Novosphingobium</taxon>
    </lineage>
</organism>
<reference evidence="1 2" key="1">
    <citation type="submission" date="2020-08" db="EMBL/GenBank/DDBJ databases">
        <title>The genome sequence of type strain Novosphingobium piscinae KCTC 42194.</title>
        <authorList>
            <person name="Liu Y."/>
        </authorList>
    </citation>
    <scope>NUCLEOTIDE SEQUENCE [LARGE SCALE GENOMIC DNA]</scope>
    <source>
        <strain evidence="1 2">KCTC 42194</strain>
    </source>
</reference>
<keyword evidence="2" id="KW-1185">Reference proteome</keyword>
<dbReference type="EMBL" id="JACLAX010000004">
    <property type="protein sequence ID" value="MBC2668776.1"/>
    <property type="molecule type" value="Genomic_DNA"/>
</dbReference>
<dbReference type="Proteomes" id="UP000551327">
    <property type="component" value="Unassembled WGS sequence"/>
</dbReference>
<dbReference type="AlphaFoldDB" id="A0A7X1FXL4"/>
<proteinExistence type="predicted"/>
<evidence type="ECO:0000313" key="1">
    <source>
        <dbReference type="EMBL" id="MBC2668776.1"/>
    </source>
</evidence>
<dbReference type="RefSeq" id="WP_185678642.1">
    <property type="nucleotide sequence ID" value="NZ_JACLAX010000004.1"/>
</dbReference>
<accession>A0A7X1FXL4</accession>
<gene>
    <name evidence="1" type="ORF">H7F53_06455</name>
</gene>